<feature type="domain" description="Peptidase S1" evidence="11">
    <location>
        <begin position="26"/>
        <end position="250"/>
    </location>
</feature>
<evidence type="ECO:0000256" key="6">
    <source>
        <dbReference type="ARBA" id="ARBA00022801"/>
    </source>
</evidence>
<organism evidence="12">
    <name type="scientific">Dolopus genitalis</name>
    <name type="common">Giant Australian assassin fly</name>
    <name type="synonym">Asilus genitalis</name>
    <dbReference type="NCBI Taxonomy" id="2488630"/>
    <lineage>
        <taxon>Eukaryota</taxon>
        <taxon>Metazoa</taxon>
        <taxon>Ecdysozoa</taxon>
        <taxon>Arthropoda</taxon>
        <taxon>Hexapoda</taxon>
        <taxon>Insecta</taxon>
        <taxon>Pterygota</taxon>
        <taxon>Neoptera</taxon>
        <taxon>Endopterygota</taxon>
        <taxon>Diptera</taxon>
        <taxon>Brachycera</taxon>
        <taxon>Muscomorpha</taxon>
        <taxon>Asiloidea</taxon>
        <taxon>Asilidae</taxon>
        <taxon>Asilinae</taxon>
        <taxon>Dolopus</taxon>
    </lineage>
</organism>
<protein>
    <submittedName>
        <fullName evidence="12">Venom polypeptide</fullName>
    </submittedName>
</protein>
<dbReference type="InterPro" id="IPR009003">
    <property type="entry name" value="Peptidase_S1_PA"/>
</dbReference>
<dbReference type="GO" id="GO:0005576">
    <property type="term" value="C:extracellular region"/>
    <property type="evidence" value="ECO:0007669"/>
    <property type="project" value="UniProtKB-SubCell"/>
</dbReference>
<dbReference type="Gene3D" id="2.40.10.10">
    <property type="entry name" value="Trypsin-like serine proteases"/>
    <property type="match status" value="1"/>
</dbReference>
<proteinExistence type="evidence at transcript level"/>
<keyword evidence="5 10" id="KW-0732">Signal</keyword>
<evidence type="ECO:0000256" key="3">
    <source>
        <dbReference type="ARBA" id="ARBA00022525"/>
    </source>
</evidence>
<keyword evidence="9" id="KW-1015">Disulfide bond</keyword>
<evidence type="ECO:0000256" key="8">
    <source>
        <dbReference type="ARBA" id="ARBA00023145"/>
    </source>
</evidence>
<comment type="subcellular location">
    <subcellularLocation>
        <location evidence="1">Secreted</location>
    </subcellularLocation>
</comment>
<accession>A0A3G5BIM8</accession>
<dbReference type="FunFam" id="2.40.10.10:FF:000077">
    <property type="entry name" value="Predicted protein"/>
    <property type="match status" value="1"/>
</dbReference>
<keyword evidence="7" id="KW-0720">Serine protease</keyword>
<dbReference type="InterPro" id="IPR043504">
    <property type="entry name" value="Peptidase_S1_PA_chymotrypsin"/>
</dbReference>
<evidence type="ECO:0000256" key="10">
    <source>
        <dbReference type="SAM" id="SignalP"/>
    </source>
</evidence>
<evidence type="ECO:0000259" key="11">
    <source>
        <dbReference type="PROSITE" id="PS50240"/>
    </source>
</evidence>
<dbReference type="CDD" id="cd00190">
    <property type="entry name" value="Tryp_SPc"/>
    <property type="match status" value="1"/>
</dbReference>
<keyword evidence="8" id="KW-0865">Zymogen</keyword>
<evidence type="ECO:0000313" key="12">
    <source>
        <dbReference type="EMBL" id="AYV99632.1"/>
    </source>
</evidence>
<reference evidence="12" key="1">
    <citation type="journal article" date="2018" name="Toxins">
        <title>Buzz kill: function and proteomic composition of venom from the giant assassin fly Dolopus genitalis (Diptera: Asilidae).</title>
        <authorList>
            <person name="Walker A.A."/>
            <person name="Dobson J."/>
            <person name="Jin J."/>
            <person name="Robinson S.D."/>
            <person name="Herzig V."/>
            <person name="Vetter I."/>
            <person name="King G.F."/>
            <person name="Fry B.G."/>
        </authorList>
    </citation>
    <scope>NUCLEOTIDE SEQUENCE</scope>
    <source>
        <strain evidence="12">Dg111</strain>
        <tissue evidence="12">Venom/thoracic glands</tissue>
    </source>
</reference>
<dbReference type="InterPro" id="IPR001314">
    <property type="entry name" value="Peptidase_S1A"/>
</dbReference>
<dbReference type="SMART" id="SM00020">
    <property type="entry name" value="Tryp_SPc"/>
    <property type="match status" value="1"/>
</dbReference>
<feature type="chain" id="PRO_5018146112" evidence="10">
    <location>
        <begin position="21"/>
        <end position="255"/>
    </location>
</feature>
<keyword evidence="4" id="KW-0645">Protease</keyword>
<keyword evidence="3" id="KW-0964">Secreted</keyword>
<comment type="similarity">
    <text evidence="2">Belongs to the peptidase S1 family.</text>
</comment>
<evidence type="ECO:0000256" key="9">
    <source>
        <dbReference type="ARBA" id="ARBA00023157"/>
    </source>
</evidence>
<evidence type="ECO:0000256" key="5">
    <source>
        <dbReference type="ARBA" id="ARBA00022729"/>
    </source>
</evidence>
<sequence>MVRLLVSVVCCLTVLGLALGHLQPRIVGGSFAKNNQFPYQVSLEYLFRFFCGGAILTPTVVITAANCKHDSFKRVSFIQVRVGTTYKEGNGQTVKAQAFIKHPNFNPKTLDYDIALLRVEKPLVFEDGVQPIKLPARGQKQPTGAMATISGWGSKRENEDFTPYLRFAQVPIEDRDYCKTKIAGFTDRMICAGYPEGRIDACTADSGGPMTFKGELVGIITWRNECARPNSPGVYTHVAMLREWIDDTISNFEEF</sequence>
<dbReference type="SUPFAM" id="SSF50494">
    <property type="entry name" value="Trypsin-like serine proteases"/>
    <property type="match status" value="1"/>
</dbReference>
<dbReference type="Pfam" id="PF00089">
    <property type="entry name" value="Trypsin"/>
    <property type="match status" value="1"/>
</dbReference>
<dbReference type="PRINTS" id="PR00722">
    <property type="entry name" value="CHYMOTRYPSIN"/>
</dbReference>
<dbReference type="EMBL" id="MK075229">
    <property type="protein sequence ID" value="AYV99632.1"/>
    <property type="molecule type" value="mRNA"/>
</dbReference>
<dbReference type="PANTHER" id="PTHR24252">
    <property type="entry name" value="ACROSIN-RELATED"/>
    <property type="match status" value="1"/>
</dbReference>
<evidence type="ECO:0000256" key="2">
    <source>
        <dbReference type="ARBA" id="ARBA00007664"/>
    </source>
</evidence>
<name>A0A3G5BIM8_DOLGE</name>
<dbReference type="InterPro" id="IPR001254">
    <property type="entry name" value="Trypsin_dom"/>
</dbReference>
<keyword evidence="6" id="KW-0378">Hydrolase</keyword>
<evidence type="ECO:0000256" key="7">
    <source>
        <dbReference type="ARBA" id="ARBA00022825"/>
    </source>
</evidence>
<dbReference type="GO" id="GO:0004252">
    <property type="term" value="F:serine-type endopeptidase activity"/>
    <property type="evidence" value="ECO:0007669"/>
    <property type="project" value="InterPro"/>
</dbReference>
<dbReference type="GO" id="GO:0006508">
    <property type="term" value="P:proteolysis"/>
    <property type="evidence" value="ECO:0007669"/>
    <property type="project" value="UniProtKB-KW"/>
</dbReference>
<dbReference type="AlphaFoldDB" id="A0A3G5BIM8"/>
<feature type="signal peptide" evidence="10">
    <location>
        <begin position="1"/>
        <end position="20"/>
    </location>
</feature>
<dbReference type="PANTHER" id="PTHR24252:SF7">
    <property type="entry name" value="HYALIN"/>
    <property type="match status" value="1"/>
</dbReference>
<evidence type="ECO:0000256" key="1">
    <source>
        <dbReference type="ARBA" id="ARBA00004613"/>
    </source>
</evidence>
<evidence type="ECO:0000256" key="4">
    <source>
        <dbReference type="ARBA" id="ARBA00022670"/>
    </source>
</evidence>
<dbReference type="PROSITE" id="PS50240">
    <property type="entry name" value="TRYPSIN_DOM"/>
    <property type="match status" value="1"/>
</dbReference>